<protein>
    <recommendedName>
        <fullName evidence="4">YD repeat-containing protein</fullName>
    </recommendedName>
</protein>
<sequence length="277" mass="31882">MKCLVVVLLALSSAGFAQCLTLPLEDLALQGLKAVPDVQAISDHRLNVTDADGTLRAAAESKNWVFENGQVKAFFLRHLPDGAEVFRQEYQYDRDRLVNSRFYSHGELSSESKPLYDVQGRVTQVDTTQLPSRYYGAGGRVSDRCFYGANTMTEVYSHPLKDHPRVQEALWKAEHVYQNGRLVQRTLWFFDQQQFVFAHENTYRYDPAGRLVEWTETSESGALYAESYRYDQQGLQVPAGFEQVDYVLDTRNNWVLRTVRLKDGSIYQESRNILYRP</sequence>
<reference evidence="3" key="1">
    <citation type="journal article" date="2019" name="Int. J. Syst. Evol. Microbiol.">
        <title>The Global Catalogue of Microorganisms (GCM) 10K type strain sequencing project: providing services to taxonomists for standard genome sequencing and annotation.</title>
        <authorList>
            <consortium name="The Broad Institute Genomics Platform"/>
            <consortium name="The Broad Institute Genome Sequencing Center for Infectious Disease"/>
            <person name="Wu L."/>
            <person name="Ma J."/>
        </authorList>
    </citation>
    <scope>NUCLEOTIDE SEQUENCE [LARGE SCALE GENOMIC DNA]</scope>
    <source>
        <strain evidence="3">JCM 14370</strain>
    </source>
</reference>
<accession>A0ABQ2D2C3</accession>
<evidence type="ECO:0000313" key="2">
    <source>
        <dbReference type="EMBL" id="GGJ36870.1"/>
    </source>
</evidence>
<comment type="caution">
    <text evidence="2">The sequence shown here is derived from an EMBL/GenBank/DDBJ whole genome shotgun (WGS) entry which is preliminary data.</text>
</comment>
<dbReference type="Proteomes" id="UP000632222">
    <property type="component" value="Unassembled WGS sequence"/>
</dbReference>
<organism evidence="2 3">
    <name type="scientific">Deinococcus roseus</name>
    <dbReference type="NCBI Taxonomy" id="392414"/>
    <lineage>
        <taxon>Bacteria</taxon>
        <taxon>Thermotogati</taxon>
        <taxon>Deinococcota</taxon>
        <taxon>Deinococci</taxon>
        <taxon>Deinococcales</taxon>
        <taxon>Deinococcaceae</taxon>
        <taxon>Deinococcus</taxon>
    </lineage>
</organism>
<gene>
    <name evidence="2" type="ORF">GCM10008938_23650</name>
</gene>
<proteinExistence type="predicted"/>
<evidence type="ECO:0000256" key="1">
    <source>
        <dbReference type="SAM" id="SignalP"/>
    </source>
</evidence>
<evidence type="ECO:0008006" key="4">
    <source>
        <dbReference type="Google" id="ProtNLM"/>
    </source>
</evidence>
<keyword evidence="3" id="KW-1185">Reference proteome</keyword>
<dbReference type="Gene3D" id="2.180.10.10">
    <property type="entry name" value="RHS repeat-associated core"/>
    <property type="match status" value="1"/>
</dbReference>
<keyword evidence="1" id="KW-0732">Signal</keyword>
<evidence type="ECO:0000313" key="3">
    <source>
        <dbReference type="Proteomes" id="UP000632222"/>
    </source>
</evidence>
<feature type="chain" id="PRO_5045990705" description="YD repeat-containing protein" evidence="1">
    <location>
        <begin position="18"/>
        <end position="277"/>
    </location>
</feature>
<dbReference type="EMBL" id="BMOD01000007">
    <property type="protein sequence ID" value="GGJ36870.1"/>
    <property type="molecule type" value="Genomic_DNA"/>
</dbReference>
<name>A0ABQ2D2C3_9DEIO</name>
<feature type="signal peptide" evidence="1">
    <location>
        <begin position="1"/>
        <end position="17"/>
    </location>
</feature>
<dbReference type="RefSeq" id="WP_189002888.1">
    <property type="nucleotide sequence ID" value="NZ_BMOD01000007.1"/>
</dbReference>